<dbReference type="InterPro" id="IPR001650">
    <property type="entry name" value="Helicase_C-like"/>
</dbReference>
<dbReference type="PROSITE" id="PS00690">
    <property type="entry name" value="DEAH_ATP_HELICASE"/>
    <property type="match status" value="1"/>
</dbReference>
<keyword evidence="5" id="KW-0238">DNA-binding</keyword>
<evidence type="ECO:0000259" key="8">
    <source>
        <dbReference type="PROSITE" id="PS51192"/>
    </source>
</evidence>
<dbReference type="InterPro" id="IPR011545">
    <property type="entry name" value="DEAD/DEAH_box_helicase_dom"/>
</dbReference>
<evidence type="ECO:0000256" key="5">
    <source>
        <dbReference type="ARBA" id="ARBA00023125"/>
    </source>
</evidence>
<reference evidence="10 11" key="1">
    <citation type="submission" date="2024-02" db="EMBL/GenBank/DDBJ databases">
        <title>Seven novel Bacillus-like species.</title>
        <authorList>
            <person name="Liu G."/>
        </authorList>
    </citation>
    <scope>NUCLEOTIDE SEQUENCE [LARGE SCALE GENOMIC DNA]</scope>
    <source>
        <strain evidence="10 11">FJAT-52991</strain>
    </source>
</reference>
<dbReference type="InterPro" id="IPR002464">
    <property type="entry name" value="DNA/RNA_helicase_DEAH_CS"/>
</dbReference>
<dbReference type="SMART" id="SM00487">
    <property type="entry name" value="DEXDc"/>
    <property type="match status" value="1"/>
</dbReference>
<dbReference type="Pfam" id="PF16124">
    <property type="entry name" value="RecQ_Zn_bind"/>
    <property type="match status" value="1"/>
</dbReference>
<evidence type="ECO:0000313" key="11">
    <source>
        <dbReference type="Proteomes" id="UP001387364"/>
    </source>
</evidence>
<sequence>MANIKNILFEQFGYSHFRMGQREVIDSLLTGQHTLAMLPTGTGKSLCYQLPAYVLSGSVIIVSPLLSLMQDQVEQLKMRGEKNVIAINSFLTFTEKNDVFSRLHHYRFIFLSPEMLMNQAVIQALQKIRIALFVVDEAHCISQWGHDFRPDYRLLGQVREKLGHPLTLALTATATAEVRKDILHYLHIEEVKEWVFSVDRPNIAMVVEPCSSRMEKLERMCELVSELEKPGIVYFSSRRGAEEGADWLKRSGIQRTAFYHGGMVQEDRILIQQQFLHDELEVICATSAFGMGVNKGNIRFVIHHQPPAQLESYLQEIGRAGRDGNRSLAVLLYTPGDEEFHAMIMEAEFPTDWQITNYFLYQPHHPREEIVKMLGLSDVQYRFIHHYATEVEGSHQDEKVRFIIEHRERRLKQKKQKIDSMLQWVGSERCRREGVLKFFGERAYQLPDPCCDICGVHSSDFYGLKNSAQKEESNDWEALLASLLNIKG</sequence>
<dbReference type="GO" id="GO:0003678">
    <property type="term" value="F:DNA helicase activity"/>
    <property type="evidence" value="ECO:0007669"/>
    <property type="project" value="UniProtKB-EC"/>
</dbReference>
<name>A0ABZ2N3C4_9BACI</name>
<dbReference type="Pfam" id="PF00270">
    <property type="entry name" value="DEAD"/>
    <property type="match status" value="1"/>
</dbReference>
<dbReference type="InterPro" id="IPR004589">
    <property type="entry name" value="DNA_helicase_ATP-dep_RecQ"/>
</dbReference>
<evidence type="ECO:0000256" key="6">
    <source>
        <dbReference type="ARBA" id="ARBA00044535"/>
    </source>
</evidence>
<dbReference type="SMART" id="SM00490">
    <property type="entry name" value="HELICc"/>
    <property type="match status" value="1"/>
</dbReference>
<feature type="domain" description="Helicase C-terminal" evidence="9">
    <location>
        <begin position="219"/>
        <end position="372"/>
    </location>
</feature>
<dbReference type="PROSITE" id="PS51194">
    <property type="entry name" value="HELICASE_CTER"/>
    <property type="match status" value="1"/>
</dbReference>
<evidence type="ECO:0000256" key="4">
    <source>
        <dbReference type="ARBA" id="ARBA00022840"/>
    </source>
</evidence>
<evidence type="ECO:0000256" key="1">
    <source>
        <dbReference type="ARBA" id="ARBA00022741"/>
    </source>
</evidence>
<evidence type="ECO:0000256" key="2">
    <source>
        <dbReference type="ARBA" id="ARBA00022801"/>
    </source>
</evidence>
<dbReference type="PROSITE" id="PS51192">
    <property type="entry name" value="HELICASE_ATP_BIND_1"/>
    <property type="match status" value="1"/>
</dbReference>
<dbReference type="InterPro" id="IPR027417">
    <property type="entry name" value="P-loop_NTPase"/>
</dbReference>
<evidence type="ECO:0000313" key="10">
    <source>
        <dbReference type="EMBL" id="WXB91845.1"/>
    </source>
</evidence>
<accession>A0ABZ2N3C4</accession>
<dbReference type="InterPro" id="IPR032284">
    <property type="entry name" value="RecQ_Zn-bd"/>
</dbReference>
<dbReference type="PANTHER" id="PTHR13710:SF84">
    <property type="entry name" value="ATP-DEPENDENT DNA HELICASE RECS-RELATED"/>
    <property type="match status" value="1"/>
</dbReference>
<protein>
    <recommendedName>
        <fullName evidence="6">ATP-dependent DNA helicase RecQ</fullName>
    </recommendedName>
    <alternativeName>
        <fullName evidence="7">DNA 3'-5' helicase RecQ</fullName>
    </alternativeName>
</protein>
<dbReference type="Gene3D" id="3.40.50.300">
    <property type="entry name" value="P-loop containing nucleotide triphosphate hydrolases"/>
    <property type="match status" value="2"/>
</dbReference>
<dbReference type="InterPro" id="IPR014001">
    <property type="entry name" value="Helicase_ATP-bd"/>
</dbReference>
<organism evidence="10 11">
    <name type="scientific">Bacillus kandeliae</name>
    <dbReference type="NCBI Taxonomy" id="3129297"/>
    <lineage>
        <taxon>Bacteria</taxon>
        <taxon>Bacillati</taxon>
        <taxon>Bacillota</taxon>
        <taxon>Bacilli</taxon>
        <taxon>Bacillales</taxon>
        <taxon>Bacillaceae</taxon>
        <taxon>Bacillus</taxon>
    </lineage>
</organism>
<gene>
    <name evidence="10" type="ORF">WDJ61_11255</name>
</gene>
<evidence type="ECO:0000256" key="7">
    <source>
        <dbReference type="ARBA" id="ARBA00044550"/>
    </source>
</evidence>
<dbReference type="SUPFAM" id="SSF52540">
    <property type="entry name" value="P-loop containing nucleoside triphosphate hydrolases"/>
    <property type="match status" value="1"/>
</dbReference>
<proteinExistence type="predicted"/>
<keyword evidence="2 10" id="KW-0378">Hydrolase</keyword>
<dbReference type="EMBL" id="CP147404">
    <property type="protein sequence ID" value="WXB91845.1"/>
    <property type="molecule type" value="Genomic_DNA"/>
</dbReference>
<evidence type="ECO:0000256" key="3">
    <source>
        <dbReference type="ARBA" id="ARBA00022806"/>
    </source>
</evidence>
<keyword evidence="3 10" id="KW-0347">Helicase</keyword>
<feature type="domain" description="Helicase ATP-binding" evidence="8">
    <location>
        <begin position="25"/>
        <end position="192"/>
    </location>
</feature>
<dbReference type="CDD" id="cd17920">
    <property type="entry name" value="DEXHc_RecQ"/>
    <property type="match status" value="1"/>
</dbReference>
<keyword evidence="11" id="KW-1185">Reference proteome</keyword>
<keyword evidence="4" id="KW-0067">ATP-binding</keyword>
<evidence type="ECO:0000259" key="9">
    <source>
        <dbReference type="PROSITE" id="PS51194"/>
    </source>
</evidence>
<dbReference type="Proteomes" id="UP001387364">
    <property type="component" value="Chromosome"/>
</dbReference>
<dbReference type="GO" id="GO:0016787">
    <property type="term" value="F:hydrolase activity"/>
    <property type="evidence" value="ECO:0007669"/>
    <property type="project" value="UniProtKB-KW"/>
</dbReference>
<dbReference type="Pfam" id="PF00271">
    <property type="entry name" value="Helicase_C"/>
    <property type="match status" value="1"/>
</dbReference>
<dbReference type="NCBIfam" id="TIGR00614">
    <property type="entry name" value="recQ_fam"/>
    <property type="match status" value="1"/>
</dbReference>
<dbReference type="PANTHER" id="PTHR13710">
    <property type="entry name" value="DNA HELICASE RECQ FAMILY MEMBER"/>
    <property type="match status" value="1"/>
</dbReference>
<dbReference type="RefSeq" id="WP_338749744.1">
    <property type="nucleotide sequence ID" value="NZ_CP147404.1"/>
</dbReference>
<keyword evidence="1" id="KW-0547">Nucleotide-binding</keyword>